<dbReference type="AlphaFoldDB" id="A0A9P7MXJ1"/>
<feature type="chain" id="PRO_5040482834" description="Secreted protein" evidence="1">
    <location>
        <begin position="22"/>
        <end position="86"/>
    </location>
</feature>
<dbReference type="OrthoDB" id="4944965at2759"/>
<proteinExistence type="predicted"/>
<accession>A0A9P7MXJ1</accession>
<keyword evidence="1" id="KW-0732">Signal</keyword>
<organism evidence="2 3">
    <name type="scientific">Claviceps arundinis</name>
    <dbReference type="NCBI Taxonomy" id="1623583"/>
    <lineage>
        <taxon>Eukaryota</taxon>
        <taxon>Fungi</taxon>
        <taxon>Dikarya</taxon>
        <taxon>Ascomycota</taxon>
        <taxon>Pezizomycotina</taxon>
        <taxon>Sordariomycetes</taxon>
        <taxon>Hypocreomycetidae</taxon>
        <taxon>Hypocreales</taxon>
        <taxon>Clavicipitaceae</taxon>
        <taxon>Claviceps</taxon>
    </lineage>
</organism>
<evidence type="ECO:0000256" key="1">
    <source>
        <dbReference type="SAM" id="SignalP"/>
    </source>
</evidence>
<feature type="signal peptide" evidence="1">
    <location>
        <begin position="1"/>
        <end position="21"/>
    </location>
</feature>
<evidence type="ECO:0000313" key="3">
    <source>
        <dbReference type="Proteomes" id="UP000784919"/>
    </source>
</evidence>
<protein>
    <recommendedName>
        <fullName evidence="4">Secreted protein</fullName>
    </recommendedName>
</protein>
<name>A0A9P7MXJ1_9HYPO</name>
<dbReference type="Proteomes" id="UP000784919">
    <property type="component" value="Unassembled WGS sequence"/>
</dbReference>
<comment type="caution">
    <text evidence="2">The sequence shown here is derived from an EMBL/GenBank/DDBJ whole genome shotgun (WGS) entry which is preliminary data.</text>
</comment>
<reference evidence="2" key="1">
    <citation type="journal article" date="2020" name="bioRxiv">
        <title>Whole genome comparisons of ergot fungi reveals the divergence and evolution of species within the genus Claviceps are the result of varying mechanisms driving genome evolution and host range expansion.</title>
        <authorList>
            <person name="Wyka S.A."/>
            <person name="Mondo S.J."/>
            <person name="Liu M."/>
            <person name="Dettman J."/>
            <person name="Nalam V."/>
            <person name="Broders K.D."/>
        </authorList>
    </citation>
    <scope>NUCLEOTIDE SEQUENCE</scope>
    <source>
        <strain evidence="2">CCC 1102</strain>
    </source>
</reference>
<gene>
    <name evidence="2" type="ORF">E4U56_006572</name>
</gene>
<evidence type="ECO:0008006" key="4">
    <source>
        <dbReference type="Google" id="ProtNLM"/>
    </source>
</evidence>
<sequence length="86" mass="9152">MVKILSILITTLAVISPVAQAGVCKEGMLNCGSTLKRKHFPGAEKLDDSGLYLCDPNGSVEPEQLGSCEYECVDGGDGERDFCLLT</sequence>
<evidence type="ECO:0000313" key="2">
    <source>
        <dbReference type="EMBL" id="KAG5971789.1"/>
    </source>
</evidence>
<dbReference type="EMBL" id="SRPS01000054">
    <property type="protein sequence ID" value="KAG5971789.1"/>
    <property type="molecule type" value="Genomic_DNA"/>
</dbReference>